<dbReference type="InterPro" id="IPR018467">
    <property type="entry name" value="CCT_CS"/>
</dbReference>
<comment type="function">
    <text evidence="2">Repressor of jasmonate responses.</text>
</comment>
<accession>A0A2C9U5R5</accession>
<feature type="region of interest" description="Disordered" evidence="3">
    <location>
        <begin position="1"/>
        <end position="41"/>
    </location>
</feature>
<evidence type="ECO:0000256" key="3">
    <source>
        <dbReference type="SAM" id="MobiDB-lite"/>
    </source>
</evidence>
<dbReference type="STRING" id="3983.A0A2C9U5R5"/>
<sequence>MNCNLELRLFPTSDEDHSHPQTESYSNDQEPPQQQQQQQKPQKLTIFYNGTVCVCDATELQAKAILMLASREMEDNKIRKFSSGPSSSSSSSGKPVSPIRTSPPPVYSSKNNTALSMKRSLQRFLQKRNNRMQATYPYNMNRRPQACRLNLH</sequence>
<dbReference type="InterPro" id="IPR010399">
    <property type="entry name" value="Tify_dom"/>
</dbReference>
<dbReference type="PANTHER" id="PTHR33077">
    <property type="entry name" value="PROTEIN TIFY 4A-RELATED-RELATED"/>
    <property type="match status" value="1"/>
</dbReference>
<gene>
    <name evidence="5" type="ORF">MANES_17G071600v8</name>
</gene>
<feature type="compositionally biased region" description="Low complexity" evidence="3">
    <location>
        <begin position="29"/>
        <end position="41"/>
    </location>
</feature>
<name>A0A2C9U5R5_MANES</name>
<dbReference type="GO" id="GO:0009611">
    <property type="term" value="P:response to wounding"/>
    <property type="evidence" value="ECO:0000318"/>
    <property type="project" value="GO_Central"/>
</dbReference>
<dbReference type="PANTHER" id="PTHR33077:SF144">
    <property type="entry name" value="PROTEIN TIFY"/>
    <property type="match status" value="1"/>
</dbReference>
<feature type="domain" description="Tify" evidence="4">
    <location>
        <begin position="37"/>
        <end position="71"/>
    </location>
</feature>
<dbReference type="InterPro" id="IPR040390">
    <property type="entry name" value="TIFY/JAZ"/>
</dbReference>
<reference evidence="6" key="1">
    <citation type="journal article" date="2016" name="Nat. Biotechnol.">
        <title>Sequencing wild and cultivated cassava and related species reveals extensive interspecific hybridization and genetic diversity.</title>
        <authorList>
            <person name="Bredeson J.V."/>
            <person name="Lyons J.B."/>
            <person name="Prochnik S.E."/>
            <person name="Wu G.A."/>
            <person name="Ha C.M."/>
            <person name="Edsinger-Gonzales E."/>
            <person name="Grimwood J."/>
            <person name="Schmutz J."/>
            <person name="Rabbi I.Y."/>
            <person name="Egesi C."/>
            <person name="Nauluvula P."/>
            <person name="Lebot V."/>
            <person name="Ndunguru J."/>
            <person name="Mkamilo G."/>
            <person name="Bart R.S."/>
            <person name="Setter T.L."/>
            <person name="Gleadow R.M."/>
            <person name="Kulakow P."/>
            <person name="Ferguson M.E."/>
            <person name="Rounsley S."/>
            <person name="Rokhsar D.S."/>
        </authorList>
    </citation>
    <scope>NUCLEOTIDE SEQUENCE [LARGE SCALE GENOMIC DNA]</scope>
    <source>
        <strain evidence="6">cv. AM560-2</strain>
    </source>
</reference>
<dbReference type="SMART" id="SM00979">
    <property type="entry name" value="TIFY"/>
    <property type="match status" value="1"/>
</dbReference>
<dbReference type="GO" id="GO:0031347">
    <property type="term" value="P:regulation of defense response"/>
    <property type="evidence" value="ECO:0000318"/>
    <property type="project" value="GO_Central"/>
</dbReference>
<dbReference type="PROSITE" id="PS51320">
    <property type="entry name" value="TIFY"/>
    <property type="match status" value="1"/>
</dbReference>
<proteinExistence type="inferred from homology"/>
<organism evidence="5 6">
    <name type="scientific">Manihot esculenta</name>
    <name type="common">Cassava</name>
    <name type="synonym">Jatropha manihot</name>
    <dbReference type="NCBI Taxonomy" id="3983"/>
    <lineage>
        <taxon>Eukaryota</taxon>
        <taxon>Viridiplantae</taxon>
        <taxon>Streptophyta</taxon>
        <taxon>Embryophyta</taxon>
        <taxon>Tracheophyta</taxon>
        <taxon>Spermatophyta</taxon>
        <taxon>Magnoliopsida</taxon>
        <taxon>eudicotyledons</taxon>
        <taxon>Gunneridae</taxon>
        <taxon>Pentapetalae</taxon>
        <taxon>rosids</taxon>
        <taxon>fabids</taxon>
        <taxon>Malpighiales</taxon>
        <taxon>Euphorbiaceae</taxon>
        <taxon>Crotonoideae</taxon>
        <taxon>Manihoteae</taxon>
        <taxon>Manihot</taxon>
    </lineage>
</organism>
<dbReference type="Pfam" id="PF09425">
    <property type="entry name" value="Jas_motif"/>
    <property type="match status" value="1"/>
</dbReference>
<feature type="compositionally biased region" description="Low complexity" evidence="3">
    <location>
        <begin position="82"/>
        <end position="98"/>
    </location>
</feature>
<evidence type="ECO:0000256" key="1">
    <source>
        <dbReference type="ARBA" id="ARBA00008614"/>
    </source>
</evidence>
<keyword evidence="2" id="KW-1184">Jasmonic acid signaling pathway</keyword>
<comment type="caution">
    <text evidence="5">The sequence shown here is derived from an EMBL/GenBank/DDBJ whole genome shotgun (WGS) entry which is preliminary data.</text>
</comment>
<protein>
    <recommendedName>
        <fullName evidence="2">Protein TIFY</fullName>
    </recommendedName>
    <alternativeName>
        <fullName evidence="2">Jasmonate ZIM domain-containing protein</fullName>
    </alternativeName>
</protein>
<dbReference type="EMBL" id="CM004403">
    <property type="protein sequence ID" value="OAY25161.1"/>
    <property type="molecule type" value="Genomic_DNA"/>
</dbReference>
<dbReference type="OMA" id="GRICACD"/>
<dbReference type="GO" id="GO:2000022">
    <property type="term" value="P:regulation of jasmonic acid mediated signaling pathway"/>
    <property type="evidence" value="ECO:0000318"/>
    <property type="project" value="GO_Central"/>
</dbReference>
<evidence type="ECO:0000256" key="2">
    <source>
        <dbReference type="RuleBase" id="RU369065"/>
    </source>
</evidence>
<dbReference type="AlphaFoldDB" id="A0A2C9U5R5"/>
<keyword evidence="6" id="KW-1185">Reference proteome</keyword>
<comment type="subcellular location">
    <subcellularLocation>
        <location evidence="2">Nucleus</location>
    </subcellularLocation>
</comment>
<keyword evidence="2" id="KW-0539">Nucleus</keyword>
<feature type="region of interest" description="Disordered" evidence="3">
    <location>
        <begin position="77"/>
        <end position="115"/>
    </location>
</feature>
<dbReference type="GO" id="GO:0005634">
    <property type="term" value="C:nucleus"/>
    <property type="evidence" value="ECO:0000318"/>
    <property type="project" value="GO_Central"/>
</dbReference>
<comment type="domain">
    <text evidence="2">The jas domain is required for interaction with COI1.</text>
</comment>
<dbReference type="OrthoDB" id="782771at2759"/>
<evidence type="ECO:0000313" key="6">
    <source>
        <dbReference type="Proteomes" id="UP000091857"/>
    </source>
</evidence>
<dbReference type="Gramene" id="Manes.17G071600.1.v8.1">
    <property type="protein sequence ID" value="Manes.17G071600.1.v8.1.CDS.1"/>
    <property type="gene ID" value="Manes.17G071600.v8.1"/>
</dbReference>
<comment type="similarity">
    <text evidence="1 2">Belongs to the TIFY/JAZ family.</text>
</comment>
<evidence type="ECO:0000259" key="4">
    <source>
        <dbReference type="PROSITE" id="PS51320"/>
    </source>
</evidence>
<evidence type="ECO:0000313" key="5">
    <source>
        <dbReference type="EMBL" id="OAY25161.1"/>
    </source>
</evidence>
<dbReference type="Pfam" id="PF06200">
    <property type="entry name" value="tify"/>
    <property type="match status" value="1"/>
</dbReference>
<dbReference type="Proteomes" id="UP000091857">
    <property type="component" value="Chromosome 17"/>
</dbReference>